<keyword evidence="2" id="KW-1185">Reference proteome</keyword>
<accession>A0A6A9QN68</accession>
<dbReference type="Proteomes" id="UP000470772">
    <property type="component" value="Unassembled WGS sequence"/>
</dbReference>
<gene>
    <name evidence="1" type="ORF">GC250_06980</name>
</gene>
<dbReference type="RefSeq" id="WP_054837867.1">
    <property type="nucleotide sequence ID" value="NZ_BBBY01000003.1"/>
</dbReference>
<evidence type="ECO:0000313" key="2">
    <source>
        <dbReference type="Proteomes" id="UP000470772"/>
    </source>
</evidence>
<name>A0A6A9QN68_SULME</name>
<proteinExistence type="predicted"/>
<sequence length="64" mass="7454">METDLKLVKAVLDLMRDSVPTDCQDLIDELSKKIIRDLKEKGANKAMREWYGITDEDLEMVVRK</sequence>
<dbReference type="OrthoDB" id="40519at2157"/>
<comment type="caution">
    <text evidence="1">The sequence shown here is derived from an EMBL/GenBank/DDBJ whole genome shotgun (WGS) entry which is preliminary data.</text>
</comment>
<reference evidence="1 2" key="1">
    <citation type="submission" date="2019-10" db="EMBL/GenBank/DDBJ databases">
        <title>Sequencing and Assembly of Multiple Reported Metal-Biooxidizing Members of the Extremely Thermoacidophilic Archaeal Family Sulfolobaceae.</title>
        <authorList>
            <person name="Counts J.A."/>
            <person name="Kelly R.M."/>
        </authorList>
    </citation>
    <scope>NUCLEOTIDE SEQUENCE [LARGE SCALE GENOMIC DNA]</scope>
    <source>
        <strain evidence="1 2">DSM 6482</strain>
    </source>
</reference>
<dbReference type="EMBL" id="WGGD01000005">
    <property type="protein sequence ID" value="MUN29178.1"/>
    <property type="molecule type" value="Genomic_DNA"/>
</dbReference>
<organism evidence="1 2">
    <name type="scientific">Sulfuracidifex metallicus DSM 6482 = JCM 9184</name>
    <dbReference type="NCBI Taxonomy" id="523847"/>
    <lineage>
        <taxon>Archaea</taxon>
        <taxon>Thermoproteota</taxon>
        <taxon>Thermoprotei</taxon>
        <taxon>Sulfolobales</taxon>
        <taxon>Sulfolobaceae</taxon>
        <taxon>Sulfuracidifex</taxon>
    </lineage>
</organism>
<protein>
    <submittedName>
        <fullName evidence="1">Uncharacterized protein</fullName>
    </submittedName>
</protein>
<dbReference type="AlphaFoldDB" id="A0A6A9QN68"/>
<evidence type="ECO:0000313" key="1">
    <source>
        <dbReference type="EMBL" id="MUN29178.1"/>
    </source>
</evidence>